<gene>
    <name evidence="1" type="ORF">B5E88_03960</name>
</gene>
<evidence type="ECO:0000313" key="1">
    <source>
        <dbReference type="EMBL" id="OUQ11099.1"/>
    </source>
</evidence>
<accession>A0A1Y4R0N3</accession>
<organism evidence="1 2">
    <name type="scientific">Enterococcus cecorum</name>
    <dbReference type="NCBI Taxonomy" id="44008"/>
    <lineage>
        <taxon>Bacteria</taxon>
        <taxon>Bacillati</taxon>
        <taxon>Bacillota</taxon>
        <taxon>Bacilli</taxon>
        <taxon>Lactobacillales</taxon>
        <taxon>Enterococcaceae</taxon>
        <taxon>Enterococcus</taxon>
    </lineage>
</organism>
<evidence type="ECO:0000313" key="2">
    <source>
        <dbReference type="Proteomes" id="UP000196074"/>
    </source>
</evidence>
<dbReference type="RefSeq" id="WP_087214137.1">
    <property type="nucleotide sequence ID" value="NZ_CP144498.1"/>
</dbReference>
<name>A0A1Y4R0N3_9ENTE</name>
<dbReference type="AlphaFoldDB" id="A0A1Y4R0N3"/>
<protein>
    <submittedName>
        <fullName evidence="1">Uncharacterized protein</fullName>
    </submittedName>
</protein>
<comment type="caution">
    <text evidence="1">The sequence shown here is derived from an EMBL/GenBank/DDBJ whole genome shotgun (WGS) entry which is preliminary data.</text>
</comment>
<reference evidence="2" key="1">
    <citation type="submission" date="2017-04" db="EMBL/GenBank/DDBJ databases">
        <title>Function of individual gut microbiota members based on whole genome sequencing of pure cultures obtained from chicken caecum.</title>
        <authorList>
            <person name="Medvecky M."/>
            <person name="Cejkova D."/>
            <person name="Polansky O."/>
            <person name="Karasova D."/>
            <person name="Kubasova T."/>
            <person name="Cizek A."/>
            <person name="Rychlik I."/>
        </authorList>
    </citation>
    <scope>NUCLEOTIDE SEQUENCE [LARGE SCALE GENOMIC DNA]</scope>
    <source>
        <strain evidence="2">An144</strain>
    </source>
</reference>
<sequence length="138" mass="16300">MEMRKIHLGNLSGYILQKLDFFNRLSDINILIFNVKDYMGIRNLLAGIQENIVSFRVINHDSFIREIRNTEIDKLGLCLHIFFITDWKEDFFQKESDESNCSSTNSPGMFLVDYIGYVKYFCISDSEFLCRLLTDIRF</sequence>
<proteinExistence type="predicted"/>
<dbReference type="EMBL" id="NFLC01000005">
    <property type="protein sequence ID" value="OUQ11099.1"/>
    <property type="molecule type" value="Genomic_DNA"/>
</dbReference>
<dbReference type="Proteomes" id="UP000196074">
    <property type="component" value="Unassembled WGS sequence"/>
</dbReference>